<protein>
    <submittedName>
        <fullName evidence="2">Uncharacterized protein</fullName>
    </submittedName>
</protein>
<dbReference type="Proteomes" id="UP001487740">
    <property type="component" value="Unassembled WGS sequence"/>
</dbReference>
<feature type="compositionally biased region" description="Basic residues" evidence="1">
    <location>
        <begin position="74"/>
        <end position="90"/>
    </location>
</feature>
<sequence length="172" mass="18226">MSRVALKGNHADSLPPPRPPPTLWRSVPSGRPGARRGTTGQDGVGCAGRSACGHARGEAGRRGEARPGTSTRGGGRRLRRWRWRRRRRRRAAGDGGAAGQCVRRRDQLAAPRTPLRHTPPHPRQRSPHGTHRGSQAARAAVPAAAGAAGWCGCSGGVSACVSVQGRRGEQRQ</sequence>
<name>A0AAW0TAI0_SCYPA</name>
<proteinExistence type="predicted"/>
<keyword evidence="3" id="KW-1185">Reference proteome</keyword>
<accession>A0AAW0TAI0</accession>
<evidence type="ECO:0000256" key="1">
    <source>
        <dbReference type="SAM" id="MobiDB-lite"/>
    </source>
</evidence>
<reference evidence="2 3" key="1">
    <citation type="submission" date="2023-03" db="EMBL/GenBank/DDBJ databases">
        <title>High-quality genome of Scylla paramamosain provides insights in environmental adaptation.</title>
        <authorList>
            <person name="Zhang L."/>
        </authorList>
    </citation>
    <scope>NUCLEOTIDE SEQUENCE [LARGE SCALE GENOMIC DNA]</scope>
    <source>
        <strain evidence="2">LZ_2023a</strain>
        <tissue evidence="2">Muscle</tissue>
    </source>
</reference>
<evidence type="ECO:0000313" key="2">
    <source>
        <dbReference type="EMBL" id="KAK8384371.1"/>
    </source>
</evidence>
<dbReference type="EMBL" id="JARAKH010000035">
    <property type="protein sequence ID" value="KAK8384371.1"/>
    <property type="molecule type" value="Genomic_DNA"/>
</dbReference>
<organism evidence="2 3">
    <name type="scientific">Scylla paramamosain</name>
    <name type="common">Mud crab</name>
    <dbReference type="NCBI Taxonomy" id="85552"/>
    <lineage>
        <taxon>Eukaryota</taxon>
        <taxon>Metazoa</taxon>
        <taxon>Ecdysozoa</taxon>
        <taxon>Arthropoda</taxon>
        <taxon>Crustacea</taxon>
        <taxon>Multicrustacea</taxon>
        <taxon>Malacostraca</taxon>
        <taxon>Eumalacostraca</taxon>
        <taxon>Eucarida</taxon>
        <taxon>Decapoda</taxon>
        <taxon>Pleocyemata</taxon>
        <taxon>Brachyura</taxon>
        <taxon>Eubrachyura</taxon>
        <taxon>Portunoidea</taxon>
        <taxon>Portunidae</taxon>
        <taxon>Portuninae</taxon>
        <taxon>Scylla</taxon>
    </lineage>
</organism>
<gene>
    <name evidence="2" type="ORF">O3P69_009279</name>
</gene>
<comment type="caution">
    <text evidence="2">The sequence shown here is derived from an EMBL/GenBank/DDBJ whole genome shotgun (WGS) entry which is preliminary data.</text>
</comment>
<evidence type="ECO:0000313" key="3">
    <source>
        <dbReference type="Proteomes" id="UP001487740"/>
    </source>
</evidence>
<feature type="region of interest" description="Disordered" evidence="1">
    <location>
        <begin position="1"/>
        <end position="141"/>
    </location>
</feature>
<dbReference type="AlphaFoldDB" id="A0AAW0TAI0"/>
<feature type="compositionally biased region" description="Basic and acidic residues" evidence="1">
    <location>
        <begin position="55"/>
        <end position="65"/>
    </location>
</feature>
<feature type="compositionally biased region" description="Basic residues" evidence="1">
    <location>
        <begin position="114"/>
        <end position="131"/>
    </location>
</feature>